<dbReference type="RefSeq" id="WP_345416746.1">
    <property type="nucleotide sequence ID" value="NZ_AP031496.1"/>
</dbReference>
<sequence>MIKRIETWIDSINAKYQPQRKPCSIFADEFSGFYSEQFLEDSYFVVIEETPKPNFPELRSVGLGDFIDMEVNGITYKNTYYVHPRCTGELRLHFHELVHVAQWKLLGAQHFITRYISEMQNYGYRDAPLEQMAYTLDGHYSQGGAPVDVANYVQSRL</sequence>
<name>A0AAV3TXM7_9ALTE</name>
<evidence type="ECO:0000313" key="2">
    <source>
        <dbReference type="Proteomes" id="UP001409585"/>
    </source>
</evidence>
<keyword evidence="2" id="KW-1185">Reference proteome</keyword>
<evidence type="ECO:0000313" key="1">
    <source>
        <dbReference type="EMBL" id="GAA4932135.1"/>
    </source>
</evidence>
<protein>
    <recommendedName>
        <fullName evidence="3">DUF4157 domain-containing protein</fullName>
    </recommendedName>
</protein>
<reference evidence="2" key="1">
    <citation type="journal article" date="2019" name="Int. J. Syst. Evol. Microbiol.">
        <title>The Global Catalogue of Microorganisms (GCM) 10K type strain sequencing project: providing services to taxonomists for standard genome sequencing and annotation.</title>
        <authorList>
            <consortium name="The Broad Institute Genomics Platform"/>
            <consortium name="The Broad Institute Genome Sequencing Center for Infectious Disease"/>
            <person name="Wu L."/>
            <person name="Ma J."/>
        </authorList>
    </citation>
    <scope>NUCLEOTIDE SEQUENCE [LARGE SCALE GENOMIC DNA]</scope>
    <source>
        <strain evidence="2">JCM 19134</strain>
    </source>
</reference>
<dbReference type="Proteomes" id="UP001409585">
    <property type="component" value="Unassembled WGS sequence"/>
</dbReference>
<dbReference type="EMBL" id="BAABLX010000004">
    <property type="protein sequence ID" value="GAA4932135.1"/>
    <property type="molecule type" value="Genomic_DNA"/>
</dbReference>
<dbReference type="AlphaFoldDB" id="A0AAV3TXM7"/>
<evidence type="ECO:0008006" key="3">
    <source>
        <dbReference type="Google" id="ProtNLM"/>
    </source>
</evidence>
<accession>A0AAV3TXM7</accession>
<comment type="caution">
    <text evidence="1">The sequence shown here is derived from an EMBL/GenBank/DDBJ whole genome shotgun (WGS) entry which is preliminary data.</text>
</comment>
<gene>
    <name evidence="1" type="ORF">GCM10025791_05680</name>
</gene>
<proteinExistence type="predicted"/>
<organism evidence="1 2">
    <name type="scientific">Halioxenophilus aromaticivorans</name>
    <dbReference type="NCBI Taxonomy" id="1306992"/>
    <lineage>
        <taxon>Bacteria</taxon>
        <taxon>Pseudomonadati</taxon>
        <taxon>Pseudomonadota</taxon>
        <taxon>Gammaproteobacteria</taxon>
        <taxon>Alteromonadales</taxon>
        <taxon>Alteromonadaceae</taxon>
        <taxon>Halioxenophilus</taxon>
    </lineage>
</organism>